<accession>A0A0V1N687</accession>
<evidence type="ECO:0000313" key="2">
    <source>
        <dbReference type="Proteomes" id="UP000054843"/>
    </source>
</evidence>
<keyword evidence="2" id="KW-1185">Reference proteome</keyword>
<dbReference type="EMBL" id="JYDO01000006">
    <property type="protein sequence ID" value="KRZ79540.1"/>
    <property type="molecule type" value="Genomic_DNA"/>
</dbReference>
<protein>
    <submittedName>
        <fullName evidence="1">Uncharacterized protein</fullName>
    </submittedName>
</protein>
<organism evidence="1 2">
    <name type="scientific">Trichinella papuae</name>
    <dbReference type="NCBI Taxonomy" id="268474"/>
    <lineage>
        <taxon>Eukaryota</taxon>
        <taxon>Metazoa</taxon>
        <taxon>Ecdysozoa</taxon>
        <taxon>Nematoda</taxon>
        <taxon>Enoplea</taxon>
        <taxon>Dorylaimia</taxon>
        <taxon>Trichinellida</taxon>
        <taxon>Trichinellidae</taxon>
        <taxon>Trichinella</taxon>
    </lineage>
</organism>
<reference evidence="1 2" key="1">
    <citation type="submission" date="2015-01" db="EMBL/GenBank/DDBJ databases">
        <title>Evolution of Trichinella species and genotypes.</title>
        <authorList>
            <person name="Korhonen P.K."/>
            <person name="Edoardo P."/>
            <person name="Giuseppe L.R."/>
            <person name="Gasser R.B."/>
        </authorList>
    </citation>
    <scope>NUCLEOTIDE SEQUENCE [LARGE SCALE GENOMIC DNA]</scope>
    <source>
        <strain evidence="1">ISS1980</strain>
    </source>
</reference>
<sequence length="229" mass="26083">MSFCYLGMKANKFEECHPLGYSVYQCVEQQSRRTFRCSAQYHLQLQDEKLRVTYHANSSPAPSKVNQAEDLKYFHFARKGNTLIPFSGKVKVSIRPHKISQGKIFYVIVNISNNFIKNRVLEVMLQAKSQAILQGVLPVVPKATPLAQISKFFKNRVPEAMLQANFQAILQGVPLVVPKATPLAKGSKFSKFYRFLKNFAPGYAPGYASGNFKKIIALRLCFWQFLKKH</sequence>
<name>A0A0V1N687_9BILA</name>
<dbReference type="Proteomes" id="UP000054843">
    <property type="component" value="Unassembled WGS sequence"/>
</dbReference>
<dbReference type="AlphaFoldDB" id="A0A0V1N687"/>
<gene>
    <name evidence="1" type="ORF">T10_11331</name>
</gene>
<proteinExistence type="predicted"/>
<evidence type="ECO:0000313" key="1">
    <source>
        <dbReference type="EMBL" id="KRZ79540.1"/>
    </source>
</evidence>
<comment type="caution">
    <text evidence="1">The sequence shown here is derived from an EMBL/GenBank/DDBJ whole genome shotgun (WGS) entry which is preliminary data.</text>
</comment>